<accession>A0A3M7S6Q8</accession>
<name>A0A3M7S6Q8_BRAPC</name>
<comment type="caution">
    <text evidence="1">The sequence shown here is derived from an EMBL/GenBank/DDBJ whole genome shotgun (WGS) entry which is preliminary data.</text>
</comment>
<protein>
    <submittedName>
        <fullName evidence="1">Uncharacterized protein</fullName>
    </submittedName>
</protein>
<reference evidence="1 2" key="1">
    <citation type="journal article" date="2018" name="Sci. Rep.">
        <title>Genomic signatures of local adaptation to the degree of environmental predictability in rotifers.</title>
        <authorList>
            <person name="Franch-Gras L."/>
            <person name="Hahn C."/>
            <person name="Garcia-Roger E.M."/>
            <person name="Carmona M.J."/>
            <person name="Serra M."/>
            <person name="Gomez A."/>
        </authorList>
    </citation>
    <scope>NUCLEOTIDE SEQUENCE [LARGE SCALE GENOMIC DNA]</scope>
    <source>
        <strain evidence="1">HYR1</strain>
    </source>
</reference>
<dbReference type="Proteomes" id="UP000276133">
    <property type="component" value="Unassembled WGS sequence"/>
</dbReference>
<sequence length="90" mass="10463">MCEFNFVAKEIFFIRKIFLYHIGPFLRFKKFLFLLFKPIHNILSENKELGANLEINRILINSSATQPFSVSYVADAQICEGMTRISDARS</sequence>
<evidence type="ECO:0000313" key="1">
    <source>
        <dbReference type="EMBL" id="RNA31452.1"/>
    </source>
</evidence>
<dbReference type="AlphaFoldDB" id="A0A3M7S6Q8"/>
<proteinExistence type="predicted"/>
<keyword evidence="2" id="KW-1185">Reference proteome</keyword>
<organism evidence="1 2">
    <name type="scientific">Brachionus plicatilis</name>
    <name type="common">Marine rotifer</name>
    <name type="synonym">Brachionus muelleri</name>
    <dbReference type="NCBI Taxonomy" id="10195"/>
    <lineage>
        <taxon>Eukaryota</taxon>
        <taxon>Metazoa</taxon>
        <taxon>Spiralia</taxon>
        <taxon>Gnathifera</taxon>
        <taxon>Rotifera</taxon>
        <taxon>Eurotatoria</taxon>
        <taxon>Monogononta</taxon>
        <taxon>Pseudotrocha</taxon>
        <taxon>Ploima</taxon>
        <taxon>Brachionidae</taxon>
        <taxon>Brachionus</taxon>
    </lineage>
</organism>
<evidence type="ECO:0000313" key="2">
    <source>
        <dbReference type="Proteomes" id="UP000276133"/>
    </source>
</evidence>
<dbReference type="EMBL" id="REGN01001941">
    <property type="protein sequence ID" value="RNA31452.1"/>
    <property type="molecule type" value="Genomic_DNA"/>
</dbReference>
<gene>
    <name evidence="1" type="ORF">BpHYR1_010621</name>
</gene>